<dbReference type="PATRIC" id="fig|1359168.3.peg.148"/>
<dbReference type="Proteomes" id="UP000033616">
    <property type="component" value="Unassembled WGS sequence"/>
</dbReference>
<keyword evidence="2" id="KW-1185">Reference proteome</keyword>
<comment type="caution">
    <text evidence="1">The sequence shown here is derived from an EMBL/GenBank/DDBJ whole genome shotgun (WGS) entry which is preliminary data.</text>
</comment>
<protein>
    <submittedName>
        <fullName evidence="1">Uncharacterized protein</fullName>
    </submittedName>
</protein>
<dbReference type="AlphaFoldDB" id="A0A0F3MK94"/>
<dbReference type="STRING" id="1359168.OCHUTO_0560"/>
<gene>
    <name evidence="1" type="ORF">OCHUTO_0560</name>
</gene>
<evidence type="ECO:0000313" key="2">
    <source>
        <dbReference type="Proteomes" id="UP000033616"/>
    </source>
</evidence>
<organism evidence="1 2">
    <name type="scientific">Orientia chuto str. Dubai</name>
    <dbReference type="NCBI Taxonomy" id="1359168"/>
    <lineage>
        <taxon>Bacteria</taxon>
        <taxon>Pseudomonadati</taxon>
        <taxon>Pseudomonadota</taxon>
        <taxon>Alphaproteobacteria</taxon>
        <taxon>Rickettsiales</taxon>
        <taxon>Rickettsiaceae</taxon>
        <taxon>Rickettsieae</taxon>
        <taxon>Orientia</taxon>
    </lineage>
</organism>
<evidence type="ECO:0000313" key="1">
    <source>
        <dbReference type="EMBL" id="KJV56193.1"/>
    </source>
</evidence>
<reference evidence="1 2" key="1">
    <citation type="submission" date="2015-02" db="EMBL/GenBank/DDBJ databases">
        <title>Genome Sequencing of Rickettsiales.</title>
        <authorList>
            <person name="Daugherty S.C."/>
            <person name="Su Q."/>
            <person name="Abolude K."/>
            <person name="Beier-Sexton M."/>
            <person name="Carlyon J.A."/>
            <person name="Carter R."/>
            <person name="Day N.P."/>
            <person name="Dumler S.J."/>
            <person name="Dyachenko V."/>
            <person name="Godinez A."/>
            <person name="Kurtti T.J."/>
            <person name="Lichay M."/>
            <person name="Mullins K.E."/>
            <person name="Ott S."/>
            <person name="Pappas-Brown V."/>
            <person name="Paris D.H."/>
            <person name="Patel P."/>
            <person name="Richards A.L."/>
            <person name="Sadzewicz L."/>
            <person name="Sears K."/>
            <person name="Seidman D."/>
            <person name="Sengamalay N."/>
            <person name="Stenos J."/>
            <person name="Tallon L.J."/>
            <person name="Vincent G."/>
            <person name="Fraser C.M."/>
            <person name="Munderloh U."/>
            <person name="Dunning-Hotopp J.C."/>
        </authorList>
    </citation>
    <scope>NUCLEOTIDE SEQUENCE [LARGE SCALE GENOMIC DNA]</scope>
    <source>
        <strain evidence="1 2">Fuller</strain>
    </source>
</reference>
<dbReference type="EMBL" id="LANP01000012">
    <property type="protein sequence ID" value="KJV56193.1"/>
    <property type="molecule type" value="Genomic_DNA"/>
</dbReference>
<accession>A0A0F3MK94</accession>
<name>A0A0F3MK94_9RICK</name>
<sequence length="415" mass="46718">MKLYFKIACILLIMLITRNAYSNFDLLDKYGTQGKKFSVSISTNGIENSLSTINILDLISSKYGWNDSIIGRIIIGCPSFYIALINHEVVGHGRRAYEFGGTVTRYSFSLFSAVTYMKNLPNIHLQQNDVTTISGVQINTCLAAKIVNQLLTTNQPLNPITAWSYIFSAGNQFWYISHDVTFNMLHRAGTGDLNQHIQNMENIYGDNSIRSKIQFLSFLDLIDPMLFASLYTIISGQNIKVPMIPLGQINGLGKIGFMPSANLILTPYNVLEKRITIHINTEYTPVKVAFGFGRELKSNNPVSNLSGSHFFTKKDSTSPKIHDTYYFEFSVPRLFSIKKADLGFSLALWRQPELMTPVPRYAEIKNGIMGLLNLTFKINNMLSLFAEAGYKTKGFILDQPIEECAIMNFALRLTV</sequence>
<proteinExistence type="predicted"/>